<protein>
    <submittedName>
        <fullName evidence="1">Uncharacterized protein</fullName>
    </submittedName>
</protein>
<gene>
    <name evidence="1" type="ORF">OPT61_g3077</name>
</gene>
<evidence type="ECO:0000313" key="1">
    <source>
        <dbReference type="EMBL" id="KAJ8115226.1"/>
    </source>
</evidence>
<dbReference type="EMBL" id="JAPHNI010000151">
    <property type="protein sequence ID" value="KAJ8115226.1"/>
    <property type="molecule type" value="Genomic_DNA"/>
</dbReference>
<organism evidence="1 2">
    <name type="scientific">Boeremia exigua</name>
    <dbReference type="NCBI Taxonomy" id="749465"/>
    <lineage>
        <taxon>Eukaryota</taxon>
        <taxon>Fungi</taxon>
        <taxon>Dikarya</taxon>
        <taxon>Ascomycota</taxon>
        <taxon>Pezizomycotina</taxon>
        <taxon>Dothideomycetes</taxon>
        <taxon>Pleosporomycetidae</taxon>
        <taxon>Pleosporales</taxon>
        <taxon>Pleosporineae</taxon>
        <taxon>Didymellaceae</taxon>
        <taxon>Boeremia</taxon>
    </lineage>
</organism>
<reference evidence="1" key="1">
    <citation type="submission" date="2022-11" db="EMBL/GenBank/DDBJ databases">
        <title>Genome Sequence of Boeremia exigua.</title>
        <authorList>
            <person name="Buettner E."/>
        </authorList>
    </citation>
    <scope>NUCLEOTIDE SEQUENCE</scope>
    <source>
        <strain evidence="1">CU02</strain>
    </source>
</reference>
<sequence length="830" mass="93465">MSASHASRTSLTSTHKTVVQKLYKLINTAVERTTADYTYDDKAQAHRFLSQTDLSEILNSLSLQQLFKELLTENSNTRSLYLGAISGDDLATKDSNPSSLDVILETYVKKTLGKTPRVKMLALFLYTQRVELLMSFMEWLVGTRNGYPSDNDLPFSLDLIKASFPSESIRTIREQQNIFRPVEIEKDIHQSFKERERLPFVGAPVLIGDGSSGTVYNVKIAQGHWLIKEHGPSNQPVVVAIKSFDQVHDGRSREEATTDFEDKRRILDDIRTSRIRHEMILLDWGSITITDESGIPIRHSLIFQLATFSLVDFLTDNERAMTYTSKNVLFAKLVDTIEALAYLHDKLSILHLDIKPDNILVFEGSEMIWKLSDFGLARKRKAKARTGLGGRSSSHYPTKSSGLPAPRNPGTYQAPEIQRRDFSKAGRRSDVWSVGCITLAVLAFVTDGVDEVLELEEKTKVNFRDRGGRQSLFYASSNSFQWDSHSSCSFDYGSDLELSLGNIPNMQQNVKAVVHPHVVEWSNKIYDSYGHHVEKPIVRDLLDTVFRDVLLIDCNKRTRAGKFGEKLVRIQQRWKAYEDDLENSVTLEPPLSAQPDPIRGPSTGSLVTPDFAHAPSETTAVRDVSVQDHDRRTVPQRSGINDMPPLNFGQQSPLTDIEHLPPAGPGQAETTKPSPEPDMNVTLVRMGTTEFAHSDLCLAIINDEYPAIVGILKNGNKPLKLPCARCNVHPLHKAMRNNKYRALDLLVENADVAVTKIPCPESGFQTAFEMAVYGSGDSEALECFFRHREKFVIPNTLLHERRKTLNTASKNILKKFNRTPSMRERLFARN</sequence>
<accession>A0ACC2IJC3</accession>
<keyword evidence="2" id="KW-1185">Reference proteome</keyword>
<name>A0ACC2IJC3_9PLEO</name>
<evidence type="ECO:0000313" key="2">
    <source>
        <dbReference type="Proteomes" id="UP001153331"/>
    </source>
</evidence>
<proteinExistence type="predicted"/>
<dbReference type="Proteomes" id="UP001153331">
    <property type="component" value="Unassembled WGS sequence"/>
</dbReference>
<comment type="caution">
    <text evidence="1">The sequence shown here is derived from an EMBL/GenBank/DDBJ whole genome shotgun (WGS) entry which is preliminary data.</text>
</comment>